<dbReference type="InterPro" id="IPR036097">
    <property type="entry name" value="HisK_dim/P_sf"/>
</dbReference>
<feature type="domain" description="Histidine kinase" evidence="5">
    <location>
        <begin position="221"/>
        <end position="436"/>
    </location>
</feature>
<name>A0A839GTR1_9BACT</name>
<dbReference type="PANTHER" id="PTHR43547:SF2">
    <property type="entry name" value="HYBRID SIGNAL TRANSDUCTION HISTIDINE KINASE C"/>
    <property type="match status" value="1"/>
</dbReference>
<feature type="transmembrane region" description="Helical" evidence="4">
    <location>
        <begin position="173"/>
        <end position="191"/>
    </location>
</feature>
<sequence length="451" mass="50003">MLGGFFKSFKAQIQDFWLELVGSPAQFSLEQRIYNTFCLITLLAVTYNIPFNYAVGLYWSSFLSLFMVVVLSFAYYLSRFRNRHQVSFTVAAITVQVVFGVNYFFNAGINGPTLLLLALSYFPIIAVAPMRQGWAWSMLNLTLLAGLLCWEYFFPASISGHYATRERQFIDVASSYIMVFILVRVCTVSLVKSYNAARVASEQAAADLLVLNQEKNKLFSIISHDLRAPLANIQGYLQFLFQMDLPQDTRREVQAQLLRNTQNTLEMLTNLLSWSKNQMEGVSIAVSPLPLSSLLPPTVDLFRDIALGKGISLHSSLAPHLVVMADTDMVQLVVRNLINNAIKFTLPGGTVQVTATEENGSCLLRVTDSGNGKPLQLSPDVFKLSGKITYGTSREKGVGLGLVLCREFVEAQQGKIWFELHPSSGVTFVVQLPLAAKALSVAEPSRPAAKI</sequence>
<dbReference type="SMART" id="SM00387">
    <property type="entry name" value="HATPase_c"/>
    <property type="match status" value="1"/>
</dbReference>
<organism evidence="6 7">
    <name type="scientific">Rufibacter quisquiliarum</name>
    <dbReference type="NCBI Taxonomy" id="1549639"/>
    <lineage>
        <taxon>Bacteria</taxon>
        <taxon>Pseudomonadati</taxon>
        <taxon>Bacteroidota</taxon>
        <taxon>Cytophagia</taxon>
        <taxon>Cytophagales</taxon>
        <taxon>Hymenobacteraceae</taxon>
        <taxon>Rufibacter</taxon>
    </lineage>
</organism>
<dbReference type="InterPro" id="IPR005467">
    <property type="entry name" value="His_kinase_dom"/>
</dbReference>
<keyword evidence="4" id="KW-0812">Transmembrane</keyword>
<dbReference type="SUPFAM" id="SSF47384">
    <property type="entry name" value="Homodimeric domain of signal transducing histidine kinase"/>
    <property type="match status" value="1"/>
</dbReference>
<comment type="caution">
    <text evidence="6">The sequence shown here is derived from an EMBL/GenBank/DDBJ whole genome shotgun (WGS) entry which is preliminary data.</text>
</comment>
<dbReference type="RefSeq" id="WP_182513220.1">
    <property type="nucleotide sequence ID" value="NZ_JACJIQ010000009.1"/>
</dbReference>
<protein>
    <recommendedName>
        <fullName evidence="2">histidine kinase</fullName>
        <ecNumber evidence="2">2.7.13.3</ecNumber>
    </recommendedName>
</protein>
<evidence type="ECO:0000313" key="6">
    <source>
        <dbReference type="EMBL" id="MBA9077788.1"/>
    </source>
</evidence>
<evidence type="ECO:0000256" key="3">
    <source>
        <dbReference type="ARBA" id="ARBA00022553"/>
    </source>
</evidence>
<dbReference type="InterPro" id="IPR036890">
    <property type="entry name" value="HATPase_C_sf"/>
</dbReference>
<dbReference type="InterPro" id="IPR003661">
    <property type="entry name" value="HisK_dim/P_dom"/>
</dbReference>
<dbReference type="GO" id="GO:0000155">
    <property type="term" value="F:phosphorelay sensor kinase activity"/>
    <property type="evidence" value="ECO:0007669"/>
    <property type="project" value="InterPro"/>
</dbReference>
<dbReference type="CDD" id="cd00082">
    <property type="entry name" value="HisKA"/>
    <property type="match status" value="1"/>
</dbReference>
<dbReference type="InterPro" id="IPR004358">
    <property type="entry name" value="Sig_transdc_His_kin-like_C"/>
</dbReference>
<feature type="transmembrane region" description="Helical" evidence="4">
    <location>
        <begin position="57"/>
        <end position="77"/>
    </location>
</feature>
<dbReference type="AlphaFoldDB" id="A0A839GTR1"/>
<dbReference type="PRINTS" id="PR00344">
    <property type="entry name" value="BCTRLSENSOR"/>
</dbReference>
<evidence type="ECO:0000259" key="5">
    <source>
        <dbReference type="PROSITE" id="PS50109"/>
    </source>
</evidence>
<dbReference type="InterPro" id="IPR003594">
    <property type="entry name" value="HATPase_dom"/>
</dbReference>
<dbReference type="PROSITE" id="PS50109">
    <property type="entry name" value="HIS_KIN"/>
    <property type="match status" value="1"/>
</dbReference>
<evidence type="ECO:0000256" key="1">
    <source>
        <dbReference type="ARBA" id="ARBA00000085"/>
    </source>
</evidence>
<evidence type="ECO:0000256" key="2">
    <source>
        <dbReference type="ARBA" id="ARBA00012438"/>
    </source>
</evidence>
<dbReference type="SMART" id="SM00388">
    <property type="entry name" value="HisKA"/>
    <property type="match status" value="1"/>
</dbReference>
<reference evidence="6 7" key="1">
    <citation type="submission" date="2020-08" db="EMBL/GenBank/DDBJ databases">
        <title>Genomic Encyclopedia of Type Strains, Phase IV (KMG-IV): sequencing the most valuable type-strain genomes for metagenomic binning, comparative biology and taxonomic classification.</title>
        <authorList>
            <person name="Goeker M."/>
        </authorList>
    </citation>
    <scope>NUCLEOTIDE SEQUENCE [LARGE SCALE GENOMIC DNA]</scope>
    <source>
        <strain evidence="6 7">DSM 29854</strain>
    </source>
</reference>
<dbReference type="EC" id="2.7.13.3" evidence="2"/>
<dbReference type="EMBL" id="JACJIQ010000009">
    <property type="protein sequence ID" value="MBA9077788.1"/>
    <property type="molecule type" value="Genomic_DNA"/>
</dbReference>
<gene>
    <name evidence="6" type="ORF">FHS90_002507</name>
</gene>
<dbReference type="Pfam" id="PF02518">
    <property type="entry name" value="HATPase_c"/>
    <property type="match status" value="1"/>
</dbReference>
<proteinExistence type="predicted"/>
<keyword evidence="3" id="KW-0597">Phosphoprotein</keyword>
<comment type="catalytic activity">
    <reaction evidence="1">
        <text>ATP + protein L-histidine = ADP + protein N-phospho-L-histidine.</text>
        <dbReference type="EC" id="2.7.13.3"/>
    </reaction>
</comment>
<dbReference type="Pfam" id="PF00512">
    <property type="entry name" value="HisKA"/>
    <property type="match status" value="1"/>
</dbReference>
<dbReference type="PANTHER" id="PTHR43547">
    <property type="entry name" value="TWO-COMPONENT HISTIDINE KINASE"/>
    <property type="match status" value="1"/>
</dbReference>
<dbReference type="CDD" id="cd00075">
    <property type="entry name" value="HATPase"/>
    <property type="match status" value="1"/>
</dbReference>
<evidence type="ECO:0000256" key="4">
    <source>
        <dbReference type="SAM" id="Phobius"/>
    </source>
</evidence>
<dbReference type="Proteomes" id="UP000563094">
    <property type="component" value="Unassembled WGS sequence"/>
</dbReference>
<evidence type="ECO:0000313" key="7">
    <source>
        <dbReference type="Proteomes" id="UP000563094"/>
    </source>
</evidence>
<keyword evidence="4" id="KW-0472">Membrane</keyword>
<keyword evidence="4" id="KW-1133">Transmembrane helix</keyword>
<dbReference type="Gene3D" id="3.30.565.10">
    <property type="entry name" value="Histidine kinase-like ATPase, C-terminal domain"/>
    <property type="match status" value="1"/>
</dbReference>
<keyword evidence="6" id="KW-0808">Transferase</keyword>
<keyword evidence="6" id="KW-0418">Kinase</keyword>
<keyword evidence="7" id="KW-1185">Reference proteome</keyword>
<dbReference type="Gene3D" id="1.10.287.130">
    <property type="match status" value="1"/>
</dbReference>
<feature type="transmembrane region" description="Helical" evidence="4">
    <location>
        <begin position="135"/>
        <end position="153"/>
    </location>
</feature>
<accession>A0A839GTR1</accession>
<dbReference type="SUPFAM" id="SSF55874">
    <property type="entry name" value="ATPase domain of HSP90 chaperone/DNA topoisomerase II/histidine kinase"/>
    <property type="match status" value="1"/>
</dbReference>